<sequence length="83" mass="8950">MPIEQDKDQEVQAGNGEDFVEGPVRCLNCGISAKLTCHMRSGPEGRRTLCNACGIAWRKESPASDSHQQSLHGAAQLSQVSLL</sequence>
<dbReference type="PROSITE" id="PS00344">
    <property type="entry name" value="GATA_ZN_FINGER_1"/>
    <property type="match status" value="1"/>
</dbReference>
<dbReference type="GO" id="GO:0008270">
    <property type="term" value="F:zinc ion binding"/>
    <property type="evidence" value="ECO:0007669"/>
    <property type="project" value="InterPro"/>
</dbReference>
<gene>
    <name evidence="3" type="ORF">C4D60_Mb06t36690</name>
</gene>
<protein>
    <recommendedName>
        <fullName evidence="2">GATA-type domain-containing protein</fullName>
    </recommendedName>
</protein>
<name>A0A4S8ITA2_MUSBA</name>
<evidence type="ECO:0000313" key="4">
    <source>
        <dbReference type="Proteomes" id="UP000317650"/>
    </source>
</evidence>
<feature type="domain" description="GATA-type" evidence="2">
    <location>
        <begin position="26"/>
        <end position="53"/>
    </location>
</feature>
<keyword evidence="4" id="KW-1185">Reference proteome</keyword>
<dbReference type="STRING" id="52838.A0A4S8ITA2"/>
<dbReference type="GO" id="GO:0006355">
    <property type="term" value="P:regulation of DNA-templated transcription"/>
    <property type="evidence" value="ECO:0007669"/>
    <property type="project" value="InterPro"/>
</dbReference>
<dbReference type="InterPro" id="IPR045280">
    <property type="entry name" value="TIFY-like"/>
</dbReference>
<dbReference type="EMBL" id="PYDT01000009">
    <property type="protein sequence ID" value="THU51970.1"/>
    <property type="molecule type" value="Genomic_DNA"/>
</dbReference>
<reference evidence="3 4" key="1">
    <citation type="journal article" date="2019" name="Nat. Plants">
        <title>Genome sequencing of Musa balbisiana reveals subgenome evolution and function divergence in polyploid bananas.</title>
        <authorList>
            <person name="Yao X."/>
        </authorList>
    </citation>
    <scope>NUCLEOTIDE SEQUENCE [LARGE SCALE GENOMIC DNA]</scope>
    <source>
        <strain evidence="4">cv. DH-PKW</strain>
        <tissue evidence="3">Leaves</tissue>
    </source>
</reference>
<feature type="compositionally biased region" description="Polar residues" evidence="1">
    <location>
        <begin position="63"/>
        <end position="83"/>
    </location>
</feature>
<proteinExistence type="predicted"/>
<dbReference type="PANTHER" id="PTHR46125">
    <property type="entry name" value="GATA TRANSCRIPTION FACTOR 28"/>
    <property type="match status" value="1"/>
</dbReference>
<dbReference type="InterPro" id="IPR000679">
    <property type="entry name" value="Znf_GATA"/>
</dbReference>
<dbReference type="SUPFAM" id="SSF57716">
    <property type="entry name" value="Glucocorticoid receptor-like (DNA-binding domain)"/>
    <property type="match status" value="1"/>
</dbReference>
<dbReference type="PANTHER" id="PTHR46125:SF24">
    <property type="entry name" value="GATA TRANSCRIPTION FACTOR 18"/>
    <property type="match status" value="1"/>
</dbReference>
<comment type="caution">
    <text evidence="3">The sequence shown here is derived from an EMBL/GenBank/DDBJ whole genome shotgun (WGS) entry which is preliminary data.</text>
</comment>
<dbReference type="Pfam" id="PF00320">
    <property type="entry name" value="GATA"/>
    <property type="match status" value="1"/>
</dbReference>
<dbReference type="SMART" id="SM00401">
    <property type="entry name" value="ZnF_GATA"/>
    <property type="match status" value="1"/>
</dbReference>
<dbReference type="Gene3D" id="3.30.50.10">
    <property type="entry name" value="Erythroid Transcription Factor GATA-1, subunit A"/>
    <property type="match status" value="1"/>
</dbReference>
<accession>A0A4S8ITA2</accession>
<dbReference type="AlphaFoldDB" id="A0A4S8ITA2"/>
<organism evidence="3 4">
    <name type="scientific">Musa balbisiana</name>
    <name type="common">Banana</name>
    <dbReference type="NCBI Taxonomy" id="52838"/>
    <lineage>
        <taxon>Eukaryota</taxon>
        <taxon>Viridiplantae</taxon>
        <taxon>Streptophyta</taxon>
        <taxon>Embryophyta</taxon>
        <taxon>Tracheophyta</taxon>
        <taxon>Spermatophyta</taxon>
        <taxon>Magnoliopsida</taxon>
        <taxon>Liliopsida</taxon>
        <taxon>Zingiberales</taxon>
        <taxon>Musaceae</taxon>
        <taxon>Musa</taxon>
    </lineage>
</organism>
<dbReference type="GO" id="GO:0043565">
    <property type="term" value="F:sequence-specific DNA binding"/>
    <property type="evidence" value="ECO:0007669"/>
    <property type="project" value="InterPro"/>
</dbReference>
<dbReference type="InterPro" id="IPR013088">
    <property type="entry name" value="Znf_NHR/GATA"/>
</dbReference>
<feature type="region of interest" description="Disordered" evidence="1">
    <location>
        <begin position="62"/>
        <end position="83"/>
    </location>
</feature>
<dbReference type="Proteomes" id="UP000317650">
    <property type="component" value="Chromosome 6"/>
</dbReference>
<evidence type="ECO:0000259" key="2">
    <source>
        <dbReference type="PROSITE" id="PS00344"/>
    </source>
</evidence>
<evidence type="ECO:0000256" key="1">
    <source>
        <dbReference type="SAM" id="MobiDB-lite"/>
    </source>
</evidence>
<evidence type="ECO:0000313" key="3">
    <source>
        <dbReference type="EMBL" id="THU51970.1"/>
    </source>
</evidence>